<keyword evidence="1" id="KW-0472">Membrane</keyword>
<dbReference type="Gene3D" id="3.40.30.10">
    <property type="entry name" value="Glutaredoxin"/>
    <property type="match status" value="1"/>
</dbReference>
<sequence length="356" mass="39024">MLKMPSKKILVLSAVHVVAIIVIAVISIGGAYLYLDKNKKIDHRGETMISGQEAAGKAVSFIKETYFKVDGVDVSLVSVSEDGDLYKFKFEVKQGEQKQEYDSYVSKDGKFVFPERIDLVEATAMGAMEDIEKKDKPEVKLFVMAYCPYGLQAQKALLPVMGLLKDKADIGVYFVDYIMHEKKEIDENLRQYCIQKDQKDKYINYLSCFTTSASGDYKGCLSKAGIDEAKMKSCISETDSAYKVTANYNDKKTWSNGQFPTFNVQKDLNDEYEIGGSPSLVINDTVIVSDQKSCPQNGAKCIVANISRTPEEFKKAVCATFASSPSECSTTLSADEVAPGFGSATGAGSSNGDCGQ</sequence>
<dbReference type="SUPFAM" id="SSF52833">
    <property type="entry name" value="Thioredoxin-like"/>
    <property type="match status" value="1"/>
</dbReference>
<gene>
    <name evidence="2" type="ORF">COX37_03335</name>
</gene>
<dbReference type="AlphaFoldDB" id="A0A2G9YTK0"/>
<evidence type="ECO:0008006" key="4">
    <source>
        <dbReference type="Google" id="ProtNLM"/>
    </source>
</evidence>
<accession>A0A2G9YTK0</accession>
<dbReference type="EMBL" id="PCRO01000042">
    <property type="protein sequence ID" value="PIP22550.1"/>
    <property type="molecule type" value="Genomic_DNA"/>
</dbReference>
<keyword evidence="1" id="KW-0812">Transmembrane</keyword>
<evidence type="ECO:0000256" key="1">
    <source>
        <dbReference type="SAM" id="Phobius"/>
    </source>
</evidence>
<proteinExistence type="predicted"/>
<keyword evidence="1" id="KW-1133">Transmembrane helix</keyword>
<organism evidence="2 3">
    <name type="scientific">Candidatus Nealsonbacteria bacterium CG23_combo_of_CG06-09_8_20_14_all_39_17</name>
    <dbReference type="NCBI Taxonomy" id="1974722"/>
    <lineage>
        <taxon>Bacteria</taxon>
        <taxon>Candidatus Nealsoniibacteriota</taxon>
    </lineage>
</organism>
<reference evidence="2 3" key="1">
    <citation type="submission" date="2017-09" db="EMBL/GenBank/DDBJ databases">
        <title>Depth-based differentiation of microbial function through sediment-hosted aquifers and enrichment of novel symbionts in the deep terrestrial subsurface.</title>
        <authorList>
            <person name="Probst A.J."/>
            <person name="Ladd B."/>
            <person name="Jarett J.K."/>
            <person name="Geller-Mcgrath D.E."/>
            <person name="Sieber C.M."/>
            <person name="Emerson J.B."/>
            <person name="Anantharaman K."/>
            <person name="Thomas B.C."/>
            <person name="Malmstrom R."/>
            <person name="Stieglmeier M."/>
            <person name="Klingl A."/>
            <person name="Woyke T."/>
            <person name="Ryan C.M."/>
            <person name="Banfield J.F."/>
        </authorList>
    </citation>
    <scope>NUCLEOTIDE SEQUENCE [LARGE SCALE GENOMIC DNA]</scope>
    <source>
        <strain evidence="2">CG23_combo_of_CG06-09_8_20_14_all_39_17</strain>
    </source>
</reference>
<dbReference type="Proteomes" id="UP000229976">
    <property type="component" value="Unassembled WGS sequence"/>
</dbReference>
<evidence type="ECO:0000313" key="3">
    <source>
        <dbReference type="Proteomes" id="UP000229976"/>
    </source>
</evidence>
<evidence type="ECO:0000313" key="2">
    <source>
        <dbReference type="EMBL" id="PIP22550.1"/>
    </source>
</evidence>
<name>A0A2G9YTK0_9BACT</name>
<feature type="transmembrane region" description="Helical" evidence="1">
    <location>
        <begin position="9"/>
        <end position="35"/>
    </location>
</feature>
<dbReference type="InterPro" id="IPR036249">
    <property type="entry name" value="Thioredoxin-like_sf"/>
</dbReference>
<comment type="caution">
    <text evidence="2">The sequence shown here is derived from an EMBL/GenBank/DDBJ whole genome shotgun (WGS) entry which is preliminary data.</text>
</comment>
<protein>
    <recommendedName>
        <fullName evidence="4">Thioredoxin-like fold domain-containing protein</fullName>
    </recommendedName>
</protein>